<dbReference type="PROSITE" id="PS51257">
    <property type="entry name" value="PROKAR_LIPOPROTEIN"/>
    <property type="match status" value="1"/>
</dbReference>
<keyword evidence="3" id="KW-0732">Signal</keyword>
<dbReference type="GO" id="GO:0009279">
    <property type="term" value="C:cell outer membrane"/>
    <property type="evidence" value="ECO:0007669"/>
    <property type="project" value="UniProtKB-SubCell"/>
</dbReference>
<evidence type="ECO:0000313" key="9">
    <source>
        <dbReference type="Proteomes" id="UP000252081"/>
    </source>
</evidence>
<dbReference type="OrthoDB" id="621570at2"/>
<dbReference type="Proteomes" id="UP000252081">
    <property type="component" value="Unassembled WGS sequence"/>
</dbReference>
<accession>A0A366LDX7</accession>
<comment type="subcellular location">
    <subcellularLocation>
        <location evidence="1">Cell outer membrane</location>
    </subcellularLocation>
</comment>
<dbReference type="InterPro" id="IPR012944">
    <property type="entry name" value="SusD_RagB_dom"/>
</dbReference>
<comment type="similarity">
    <text evidence="2">Belongs to the SusD family.</text>
</comment>
<evidence type="ECO:0000259" key="7">
    <source>
        <dbReference type="Pfam" id="PF14322"/>
    </source>
</evidence>
<dbReference type="SUPFAM" id="SSF48452">
    <property type="entry name" value="TPR-like"/>
    <property type="match status" value="1"/>
</dbReference>
<evidence type="ECO:0000256" key="3">
    <source>
        <dbReference type="ARBA" id="ARBA00022729"/>
    </source>
</evidence>
<evidence type="ECO:0000256" key="1">
    <source>
        <dbReference type="ARBA" id="ARBA00004442"/>
    </source>
</evidence>
<keyword evidence="5" id="KW-0998">Cell outer membrane</keyword>
<evidence type="ECO:0000313" key="8">
    <source>
        <dbReference type="EMBL" id="RBQ12067.1"/>
    </source>
</evidence>
<dbReference type="Pfam" id="PF14322">
    <property type="entry name" value="SusD-like_3"/>
    <property type="match status" value="1"/>
</dbReference>
<comment type="caution">
    <text evidence="8">The sequence shown here is derived from an EMBL/GenBank/DDBJ whole genome shotgun (WGS) entry which is preliminary data.</text>
</comment>
<dbReference type="EMBL" id="QNQU01000001">
    <property type="protein sequence ID" value="RBQ12067.1"/>
    <property type="molecule type" value="Genomic_DNA"/>
</dbReference>
<reference evidence="8 9" key="1">
    <citation type="submission" date="2018-07" db="EMBL/GenBank/DDBJ databases">
        <title>A draft genome of a endophytic bacteria, a new species of Pedobacter.</title>
        <authorList>
            <person name="Zhang Z.D."/>
            <person name="Chen Z.J."/>
        </authorList>
    </citation>
    <scope>NUCLEOTIDE SEQUENCE [LARGE SCALE GENOMIC DNA]</scope>
    <source>
        <strain evidence="8 9">RS10</strain>
    </source>
</reference>
<keyword evidence="9" id="KW-1185">Reference proteome</keyword>
<evidence type="ECO:0000259" key="6">
    <source>
        <dbReference type="Pfam" id="PF07980"/>
    </source>
</evidence>
<name>A0A366LDX7_9SPHI</name>
<dbReference type="CDD" id="cd08977">
    <property type="entry name" value="SusD"/>
    <property type="match status" value="1"/>
</dbReference>
<dbReference type="InterPro" id="IPR011990">
    <property type="entry name" value="TPR-like_helical_dom_sf"/>
</dbReference>
<dbReference type="Pfam" id="PF07980">
    <property type="entry name" value="SusD_RagB"/>
    <property type="match status" value="1"/>
</dbReference>
<evidence type="ECO:0000256" key="2">
    <source>
        <dbReference type="ARBA" id="ARBA00006275"/>
    </source>
</evidence>
<keyword evidence="4" id="KW-0472">Membrane</keyword>
<dbReference type="AlphaFoldDB" id="A0A366LDX7"/>
<proteinExistence type="inferred from homology"/>
<evidence type="ECO:0000256" key="5">
    <source>
        <dbReference type="ARBA" id="ARBA00023237"/>
    </source>
</evidence>
<sequence>MKNKINFKINQTIVIVLISLGIFTSGCEKYLDIPLPVDRIAGEGAFLTDNSASAVVSGNFTAMYNGFGNISSTLTGGKSIGFLTGLYSDEVQPLIQNDLVSATFYKNILKPEDVNTWRDSYSQLVGVNVAIEGIKSTKGPLQYKSQWLGESLVTRAFIYFNLVNLFGDVALTTTGEAKINNTIGRSAKSEVYGQIVKDLQEAQSLLSTDYKDGYAVTTSDRGRPNKLAATALLAKVYLYQKDWKNAEDLATTIINNPAFQLAPLATAFATASKETIWAVGAPTGASNINEYNLYNGGMPANSPSPGTYATGAMSNSLVSSFEQGDQRFSTWVRINTIPAKPANGTTPASPAVNYYFPNKYKAGSAPVEHAIVLRLAELYLIRAEARANLSNVDGSRADINVIRSRAGLGATTAANKEALIEAIIKERRNELFTELGNRYFDLKRTDKIDAVMNIEAPLKGGVWNPLRVYWPIPTEDIKANPNLTQTPGY</sequence>
<dbReference type="RefSeq" id="WP_113947146.1">
    <property type="nucleotide sequence ID" value="NZ_QNQU01000001.1"/>
</dbReference>
<protein>
    <recommendedName>
        <fullName evidence="10">RagB/SusD family nutrient uptake outer membrane protein</fullName>
    </recommendedName>
</protein>
<feature type="domain" description="SusD-like N-terminal" evidence="7">
    <location>
        <begin position="97"/>
        <end position="238"/>
    </location>
</feature>
<dbReference type="Gene3D" id="1.25.40.390">
    <property type="match status" value="1"/>
</dbReference>
<evidence type="ECO:0008006" key="10">
    <source>
        <dbReference type="Google" id="ProtNLM"/>
    </source>
</evidence>
<gene>
    <name evidence="8" type="ORF">DRW42_02070</name>
</gene>
<feature type="domain" description="RagB/SusD" evidence="6">
    <location>
        <begin position="359"/>
        <end position="489"/>
    </location>
</feature>
<organism evidence="8 9">
    <name type="scientific">Pedobacter miscanthi</name>
    <dbReference type="NCBI Taxonomy" id="2259170"/>
    <lineage>
        <taxon>Bacteria</taxon>
        <taxon>Pseudomonadati</taxon>
        <taxon>Bacteroidota</taxon>
        <taxon>Sphingobacteriia</taxon>
        <taxon>Sphingobacteriales</taxon>
        <taxon>Sphingobacteriaceae</taxon>
        <taxon>Pedobacter</taxon>
    </lineage>
</organism>
<evidence type="ECO:0000256" key="4">
    <source>
        <dbReference type="ARBA" id="ARBA00023136"/>
    </source>
</evidence>
<dbReference type="InterPro" id="IPR033985">
    <property type="entry name" value="SusD-like_N"/>
</dbReference>